<evidence type="ECO:0000256" key="2">
    <source>
        <dbReference type="ARBA" id="ARBA00004574"/>
    </source>
</evidence>
<sequence>MTVPDSDATLDLPPSFKSITDLLDGQVTQGAFVNVIGAVVDYRQPIPTKGQDYKATIQLIDFPASSQDKYIEFNLFRPKEYMPNVGAGDIVVVYKAKYQLYRSNQFSLITNYGTAIHVYPAAKIPPSPAQPASCPLKFSQLDSKHSPAPKAEQYVSWLFHHVNKDYIPDIEQFEIQAAQSLNVKDKFCELKDAKDGTFHDIIAQVVQDYHDYGDKIRLYVSDYTENSGFFNHMRTGQTGGSSGDGDPFGYTTAKNSKSSIWNGPSGKRSLQVTCWEPHATVIRNRVKNGSWVHLFNVQFKFGSNGMNLEGYLREDLNAFRNKISVDVLDLSEDPENIPSSLKNAIRRKRDYEKEEKALRKDQSAQTKSKKRPAPGQPEDKPLNAKQRRAAQRAQVEGKAKHDAARVDAGLNTQVIAEHPEQAIAPVSDLLEPAKYETTNQGASLSVDLPFNCAKYRTNVRVIDFYPNRLQDFARVRKQQAEYEALSDYSGEESEEEEEDDDDDEGTLNGFVRTSDWIWEWRFALRLQGVMTVPKGSKSRKDDSFWVVVGNMDAQLLTGMDACDLRASPEKLEELRERMFILWGDLEEKKSKELANKRKKQKAKVGKNTTGDRPPDSSDNEGSGRPLKEAETISNRPFTCCIYQYGIQVKESNPDKANAGEGKRWERMFALFGTKICYNK</sequence>
<dbReference type="OrthoDB" id="2186770at2759"/>
<evidence type="ECO:0000313" key="12">
    <source>
        <dbReference type="Proteomes" id="UP000027238"/>
    </source>
</evidence>
<dbReference type="Pfam" id="PF16686">
    <property type="entry name" value="POT1PC"/>
    <property type="match status" value="1"/>
</dbReference>
<dbReference type="GO" id="GO:0010521">
    <property type="term" value="F:telomerase inhibitor activity"/>
    <property type="evidence" value="ECO:0007669"/>
    <property type="project" value="TreeGrafter"/>
</dbReference>
<keyword evidence="7" id="KW-0238">DNA-binding</keyword>
<feature type="region of interest" description="Disordered" evidence="9">
    <location>
        <begin position="483"/>
        <end position="506"/>
    </location>
</feature>
<keyword evidence="5" id="KW-0158">Chromosome</keyword>
<dbReference type="GO" id="GO:0032210">
    <property type="term" value="P:regulation of telomere maintenance via telomerase"/>
    <property type="evidence" value="ECO:0007669"/>
    <property type="project" value="TreeGrafter"/>
</dbReference>
<dbReference type="InterPro" id="IPR032042">
    <property type="entry name" value="POT1PC"/>
</dbReference>
<dbReference type="OMA" id="WEPHASF"/>
<dbReference type="GO" id="GO:0098505">
    <property type="term" value="F:G-rich strand telomeric DNA binding"/>
    <property type="evidence" value="ECO:0007669"/>
    <property type="project" value="TreeGrafter"/>
</dbReference>
<dbReference type="InterPro" id="IPR028389">
    <property type="entry name" value="POT1"/>
</dbReference>
<evidence type="ECO:0000259" key="10">
    <source>
        <dbReference type="SMART" id="SM00976"/>
    </source>
</evidence>
<comment type="caution">
    <text evidence="11">The sequence shown here is derived from an EMBL/GenBank/DDBJ whole genome shotgun (WGS) entry which is preliminary data.</text>
</comment>
<dbReference type="FunFam" id="2.40.50.140:FF:000303">
    <property type="entry name" value="Protection of telomeres protein 1"/>
    <property type="match status" value="1"/>
</dbReference>
<dbReference type="InterPro" id="IPR012340">
    <property type="entry name" value="NA-bd_OB-fold"/>
</dbReference>
<dbReference type="Gene3D" id="2.40.50.140">
    <property type="entry name" value="Nucleic acid-binding proteins"/>
    <property type="match status" value="2"/>
</dbReference>
<organism evidence="11 12">
    <name type="scientific">Colletotrichum sublineola</name>
    <name type="common">Sorghum anthracnose fungus</name>
    <dbReference type="NCBI Taxonomy" id="1173701"/>
    <lineage>
        <taxon>Eukaryota</taxon>
        <taxon>Fungi</taxon>
        <taxon>Dikarya</taxon>
        <taxon>Ascomycota</taxon>
        <taxon>Pezizomycotina</taxon>
        <taxon>Sordariomycetes</taxon>
        <taxon>Hypocreomycetidae</taxon>
        <taxon>Glomerellales</taxon>
        <taxon>Glomerellaceae</taxon>
        <taxon>Colletotrichum</taxon>
        <taxon>Colletotrichum graminicola species complex</taxon>
    </lineage>
</organism>
<name>A0A066XQ61_COLSU</name>
<evidence type="ECO:0000256" key="5">
    <source>
        <dbReference type="ARBA" id="ARBA00022454"/>
    </source>
</evidence>
<gene>
    <name evidence="11" type="ORF">CSUB01_02958</name>
</gene>
<keyword evidence="6" id="KW-0779">Telomere</keyword>
<dbReference type="EMBL" id="JMSE01000267">
    <property type="protein sequence ID" value="KDN71022.1"/>
    <property type="molecule type" value="Genomic_DNA"/>
</dbReference>
<dbReference type="STRING" id="1173701.A0A066XQ61"/>
<evidence type="ECO:0000256" key="3">
    <source>
        <dbReference type="ARBA" id="ARBA00008442"/>
    </source>
</evidence>
<evidence type="ECO:0000256" key="7">
    <source>
        <dbReference type="ARBA" id="ARBA00023125"/>
    </source>
</evidence>
<feature type="region of interest" description="Disordered" evidence="9">
    <location>
        <begin position="592"/>
        <end position="628"/>
    </location>
</feature>
<accession>A0A066XQ61</accession>
<dbReference type="Proteomes" id="UP000027238">
    <property type="component" value="Unassembled WGS sequence"/>
</dbReference>
<protein>
    <recommendedName>
        <fullName evidence="4">Protection of telomeres protein 1</fullName>
    </recommendedName>
</protein>
<comment type="similarity">
    <text evidence="3">Belongs to the telombin family.</text>
</comment>
<keyword evidence="12" id="KW-1185">Reference proteome</keyword>
<dbReference type="AlphaFoldDB" id="A0A066XQ61"/>
<dbReference type="HOGENOM" id="CLU_016663_0_0_1"/>
<evidence type="ECO:0000256" key="8">
    <source>
        <dbReference type="ARBA" id="ARBA00023242"/>
    </source>
</evidence>
<reference evidence="12" key="1">
    <citation type="journal article" date="2014" name="Genome Announc.">
        <title>Draft genome sequence of Colletotrichum sublineola, a destructive pathogen of cultivated sorghum.</title>
        <authorList>
            <person name="Baroncelli R."/>
            <person name="Sanz-Martin J.M."/>
            <person name="Rech G.E."/>
            <person name="Sukno S.A."/>
            <person name="Thon M.R."/>
        </authorList>
    </citation>
    <scope>NUCLEOTIDE SEQUENCE [LARGE SCALE GENOMIC DNA]</scope>
    <source>
        <strain evidence="12">TX430BB</strain>
    </source>
</reference>
<comment type="subcellular location">
    <subcellularLocation>
        <location evidence="2">Chromosome</location>
        <location evidence="2">Telomere</location>
    </subcellularLocation>
    <subcellularLocation>
        <location evidence="1">Nucleus</location>
    </subcellularLocation>
</comment>
<evidence type="ECO:0000256" key="9">
    <source>
        <dbReference type="SAM" id="MobiDB-lite"/>
    </source>
</evidence>
<feature type="compositionally biased region" description="Acidic residues" evidence="9">
    <location>
        <begin position="489"/>
        <end position="505"/>
    </location>
</feature>
<evidence type="ECO:0000256" key="6">
    <source>
        <dbReference type="ARBA" id="ARBA00022895"/>
    </source>
</evidence>
<dbReference type="SMART" id="SM00976">
    <property type="entry name" value="Telo_bind"/>
    <property type="match status" value="1"/>
</dbReference>
<evidence type="ECO:0000256" key="4">
    <source>
        <dbReference type="ARBA" id="ARBA00015253"/>
    </source>
</evidence>
<dbReference type="GO" id="GO:0000783">
    <property type="term" value="C:nuclear telomere cap complex"/>
    <property type="evidence" value="ECO:0007669"/>
    <property type="project" value="TreeGrafter"/>
</dbReference>
<evidence type="ECO:0000256" key="1">
    <source>
        <dbReference type="ARBA" id="ARBA00004123"/>
    </source>
</evidence>
<dbReference type="PANTHER" id="PTHR14513">
    <property type="entry name" value="PROTECTION OF TELOMERES 1"/>
    <property type="match status" value="1"/>
</dbReference>
<dbReference type="InterPro" id="IPR011564">
    <property type="entry name" value="Telomer_end-bd_POT1/Cdc13"/>
</dbReference>
<dbReference type="PANTHER" id="PTHR14513:SF0">
    <property type="entry name" value="PROTECTION OF TELOMERES PROTEIN 1"/>
    <property type="match status" value="1"/>
</dbReference>
<feature type="domain" description="Telomeric single stranded DNA binding POT1/Cdc13" evidence="10">
    <location>
        <begin position="16"/>
        <end position="152"/>
    </location>
</feature>
<keyword evidence="8" id="KW-0539">Nucleus</keyword>
<dbReference type="Pfam" id="PF02765">
    <property type="entry name" value="POT1"/>
    <property type="match status" value="1"/>
</dbReference>
<feature type="compositionally biased region" description="Basic and acidic residues" evidence="9">
    <location>
        <begin position="350"/>
        <end position="362"/>
    </location>
</feature>
<dbReference type="GO" id="GO:0016233">
    <property type="term" value="P:telomere capping"/>
    <property type="evidence" value="ECO:0007669"/>
    <property type="project" value="TreeGrafter"/>
</dbReference>
<dbReference type="eggNOG" id="KOG4757">
    <property type="taxonomic scope" value="Eukaryota"/>
</dbReference>
<feature type="region of interest" description="Disordered" evidence="9">
    <location>
        <begin position="350"/>
        <end position="403"/>
    </location>
</feature>
<dbReference type="SUPFAM" id="SSF50249">
    <property type="entry name" value="Nucleic acid-binding proteins"/>
    <property type="match status" value="2"/>
</dbReference>
<proteinExistence type="inferred from homology"/>
<evidence type="ECO:0000313" key="11">
    <source>
        <dbReference type="EMBL" id="KDN71022.1"/>
    </source>
</evidence>